<dbReference type="GO" id="GO:0005524">
    <property type="term" value="F:ATP binding"/>
    <property type="evidence" value="ECO:0007669"/>
    <property type="project" value="UniProtKB-UniRule"/>
</dbReference>
<comment type="similarity">
    <text evidence="2">Belongs to the protein kinase superfamily. CAMK Ser/Thr protein kinase family.</text>
</comment>
<reference evidence="22" key="1">
    <citation type="thesis" date="2021" institute="BYU ScholarsArchive" country="Provo, UT, USA">
        <title>Applications of and Algorithms for Genome Assembly and Genomic Analyses with an Emphasis on Marine Teleosts.</title>
        <authorList>
            <person name="Pickett B.D."/>
        </authorList>
    </citation>
    <scope>NUCLEOTIDE SEQUENCE</scope>
    <source>
        <strain evidence="22">HI-2016</strain>
    </source>
</reference>
<dbReference type="EC" id="2.7.11.1" evidence="3"/>
<evidence type="ECO:0000256" key="11">
    <source>
        <dbReference type="ARBA" id="ARBA00022782"/>
    </source>
</evidence>
<keyword evidence="4" id="KW-0217">Developmental protein</keyword>
<keyword evidence="10" id="KW-0418">Kinase</keyword>
<evidence type="ECO:0000256" key="20">
    <source>
        <dbReference type="SAM" id="MobiDB-lite"/>
    </source>
</evidence>
<dbReference type="Proteomes" id="UP000824540">
    <property type="component" value="Unassembled WGS sequence"/>
</dbReference>
<keyword evidence="5 19" id="KW-0723">Serine/threonine-protein kinase</keyword>
<evidence type="ECO:0000259" key="21">
    <source>
        <dbReference type="PROSITE" id="PS50011"/>
    </source>
</evidence>
<dbReference type="GO" id="GO:0000287">
    <property type="term" value="F:magnesium ion binding"/>
    <property type="evidence" value="ECO:0007669"/>
    <property type="project" value="UniProtKB-ARBA"/>
</dbReference>
<dbReference type="PANTHER" id="PTHR24346:SF102">
    <property type="entry name" value="TESTIS-SPECIFIC SERINE_THREONINE-PROTEIN KINASE 1"/>
    <property type="match status" value="1"/>
</dbReference>
<evidence type="ECO:0000256" key="14">
    <source>
        <dbReference type="ARBA" id="ARBA00022843"/>
    </source>
</evidence>
<dbReference type="Pfam" id="PF00069">
    <property type="entry name" value="Pkinase"/>
    <property type="match status" value="1"/>
</dbReference>
<evidence type="ECO:0000256" key="7">
    <source>
        <dbReference type="ARBA" id="ARBA00022679"/>
    </source>
</evidence>
<dbReference type="GO" id="GO:0030154">
    <property type="term" value="P:cell differentiation"/>
    <property type="evidence" value="ECO:0007669"/>
    <property type="project" value="UniProtKB-KW"/>
</dbReference>
<comment type="caution">
    <text evidence="22">The sequence shown here is derived from an EMBL/GenBank/DDBJ whole genome shotgun (WGS) entry which is preliminary data.</text>
</comment>
<evidence type="ECO:0000256" key="3">
    <source>
        <dbReference type="ARBA" id="ARBA00012513"/>
    </source>
</evidence>
<keyword evidence="7" id="KW-0808">Transferase</keyword>
<evidence type="ECO:0000256" key="10">
    <source>
        <dbReference type="ARBA" id="ARBA00022777"/>
    </source>
</evidence>
<dbReference type="InterPro" id="IPR017441">
    <property type="entry name" value="Protein_kinase_ATP_BS"/>
</dbReference>
<keyword evidence="9 18" id="KW-0547">Nucleotide-binding</keyword>
<dbReference type="FunFam" id="1.10.510.10:FF:000658">
    <property type="entry name" value="Protein CBG12184"/>
    <property type="match status" value="1"/>
</dbReference>
<evidence type="ECO:0000256" key="19">
    <source>
        <dbReference type="RuleBase" id="RU000304"/>
    </source>
</evidence>
<keyword evidence="6" id="KW-0597">Phosphoprotein</keyword>
<keyword evidence="23" id="KW-1185">Reference proteome</keyword>
<feature type="region of interest" description="Disordered" evidence="20">
    <location>
        <begin position="479"/>
        <end position="499"/>
    </location>
</feature>
<feature type="domain" description="Protein kinase" evidence="21">
    <location>
        <begin position="212"/>
        <end position="471"/>
    </location>
</feature>
<evidence type="ECO:0000256" key="6">
    <source>
        <dbReference type="ARBA" id="ARBA00022553"/>
    </source>
</evidence>
<evidence type="ECO:0000256" key="2">
    <source>
        <dbReference type="ARBA" id="ARBA00006692"/>
    </source>
</evidence>
<evidence type="ECO:0000256" key="15">
    <source>
        <dbReference type="ARBA" id="ARBA00022871"/>
    </source>
</evidence>
<dbReference type="InterPro" id="IPR011009">
    <property type="entry name" value="Kinase-like_dom_sf"/>
</dbReference>
<evidence type="ECO:0000256" key="9">
    <source>
        <dbReference type="ARBA" id="ARBA00022741"/>
    </source>
</evidence>
<organism evidence="22 23">
    <name type="scientific">Albula glossodonta</name>
    <name type="common">roundjaw bonefish</name>
    <dbReference type="NCBI Taxonomy" id="121402"/>
    <lineage>
        <taxon>Eukaryota</taxon>
        <taxon>Metazoa</taxon>
        <taxon>Chordata</taxon>
        <taxon>Craniata</taxon>
        <taxon>Vertebrata</taxon>
        <taxon>Euteleostomi</taxon>
        <taxon>Actinopterygii</taxon>
        <taxon>Neopterygii</taxon>
        <taxon>Teleostei</taxon>
        <taxon>Albuliformes</taxon>
        <taxon>Albulidae</taxon>
        <taxon>Albula</taxon>
    </lineage>
</organism>
<keyword evidence="13" id="KW-0460">Magnesium</keyword>
<evidence type="ECO:0000313" key="23">
    <source>
        <dbReference type="Proteomes" id="UP000824540"/>
    </source>
</evidence>
<dbReference type="GO" id="GO:0007283">
    <property type="term" value="P:spermatogenesis"/>
    <property type="evidence" value="ECO:0007669"/>
    <property type="project" value="UniProtKB-KW"/>
</dbReference>
<dbReference type="SMART" id="SM00220">
    <property type="entry name" value="S_TKc"/>
    <property type="match status" value="1"/>
</dbReference>
<evidence type="ECO:0000256" key="18">
    <source>
        <dbReference type="PROSITE-ProRule" id="PRU10141"/>
    </source>
</evidence>
<feature type="binding site" evidence="18">
    <location>
        <position position="241"/>
    </location>
    <ligand>
        <name>ATP</name>
        <dbReference type="ChEBI" id="CHEBI:30616"/>
    </ligand>
</feature>
<dbReference type="GO" id="GO:0005737">
    <property type="term" value="C:cytoplasm"/>
    <property type="evidence" value="ECO:0007669"/>
    <property type="project" value="TreeGrafter"/>
</dbReference>
<accession>A0A8T2NBA4</accession>
<evidence type="ECO:0000256" key="4">
    <source>
        <dbReference type="ARBA" id="ARBA00022473"/>
    </source>
</evidence>
<dbReference type="GO" id="GO:0035556">
    <property type="term" value="P:intracellular signal transduction"/>
    <property type="evidence" value="ECO:0007669"/>
    <property type="project" value="TreeGrafter"/>
</dbReference>
<evidence type="ECO:0000256" key="8">
    <source>
        <dbReference type="ARBA" id="ARBA00022723"/>
    </source>
</evidence>
<evidence type="ECO:0000256" key="12">
    <source>
        <dbReference type="ARBA" id="ARBA00022840"/>
    </source>
</evidence>
<dbReference type="GO" id="GO:0050321">
    <property type="term" value="F:tau-protein kinase activity"/>
    <property type="evidence" value="ECO:0007669"/>
    <property type="project" value="TreeGrafter"/>
</dbReference>
<evidence type="ECO:0000256" key="13">
    <source>
        <dbReference type="ARBA" id="ARBA00022842"/>
    </source>
</evidence>
<keyword evidence="11" id="KW-0221">Differentiation</keyword>
<protein>
    <recommendedName>
        <fullName evidence="3">non-specific serine/threonine protein kinase</fullName>
        <ecNumber evidence="3">2.7.11.1</ecNumber>
    </recommendedName>
</protein>
<keyword evidence="8" id="KW-0479">Metal-binding</keyword>
<dbReference type="PROSITE" id="PS50011">
    <property type="entry name" value="PROTEIN_KINASE_DOM"/>
    <property type="match status" value="1"/>
</dbReference>
<dbReference type="GO" id="GO:0000226">
    <property type="term" value="P:microtubule cytoskeleton organization"/>
    <property type="evidence" value="ECO:0007669"/>
    <property type="project" value="TreeGrafter"/>
</dbReference>
<gene>
    <name evidence="22" type="ORF">JZ751_005723</name>
</gene>
<dbReference type="PROSITE" id="PS00107">
    <property type="entry name" value="PROTEIN_KINASE_ATP"/>
    <property type="match status" value="1"/>
</dbReference>
<dbReference type="Gene3D" id="1.10.510.10">
    <property type="entry name" value="Transferase(Phosphotransferase) domain 1"/>
    <property type="match status" value="1"/>
</dbReference>
<dbReference type="InterPro" id="IPR000719">
    <property type="entry name" value="Prot_kinase_dom"/>
</dbReference>
<evidence type="ECO:0000313" key="22">
    <source>
        <dbReference type="EMBL" id="KAG9335048.1"/>
    </source>
</evidence>
<proteinExistence type="inferred from homology"/>
<dbReference type="PROSITE" id="PS00108">
    <property type="entry name" value="PROTEIN_KINASE_ST"/>
    <property type="match status" value="1"/>
</dbReference>
<dbReference type="SUPFAM" id="SSF56112">
    <property type="entry name" value="Protein kinase-like (PK-like)"/>
    <property type="match status" value="1"/>
</dbReference>
<keyword evidence="15" id="KW-0744">Spermatogenesis</keyword>
<keyword evidence="12 18" id="KW-0067">ATP-binding</keyword>
<dbReference type="AlphaFoldDB" id="A0A8T2NBA4"/>
<name>A0A8T2NBA4_9TELE</name>
<dbReference type="EMBL" id="JAFBMS010000130">
    <property type="protein sequence ID" value="KAG9335048.1"/>
    <property type="molecule type" value="Genomic_DNA"/>
</dbReference>
<evidence type="ECO:0000256" key="5">
    <source>
        <dbReference type="ARBA" id="ARBA00022527"/>
    </source>
</evidence>
<comment type="catalytic activity">
    <reaction evidence="16">
        <text>L-threonyl-[protein] + ATP = O-phospho-L-threonyl-[protein] + ADP + H(+)</text>
        <dbReference type="Rhea" id="RHEA:46608"/>
        <dbReference type="Rhea" id="RHEA-COMP:11060"/>
        <dbReference type="Rhea" id="RHEA-COMP:11605"/>
        <dbReference type="ChEBI" id="CHEBI:15378"/>
        <dbReference type="ChEBI" id="CHEBI:30013"/>
        <dbReference type="ChEBI" id="CHEBI:30616"/>
        <dbReference type="ChEBI" id="CHEBI:61977"/>
        <dbReference type="ChEBI" id="CHEBI:456216"/>
        <dbReference type="EC" id="2.7.11.1"/>
    </reaction>
</comment>
<comment type="cofactor">
    <cofactor evidence="1">
        <name>Mg(2+)</name>
        <dbReference type="ChEBI" id="CHEBI:18420"/>
    </cofactor>
</comment>
<feature type="compositionally biased region" description="Polar residues" evidence="20">
    <location>
        <begin position="481"/>
        <end position="492"/>
    </location>
</feature>
<evidence type="ECO:0000256" key="16">
    <source>
        <dbReference type="ARBA" id="ARBA00047899"/>
    </source>
</evidence>
<sequence length="499" mass="57193">MYCTVTQHQYRPVVKEWRTARTQELSLKNQWSHYQAVTSCDQKQRNHFARCYIPNRYATSTLPGLEFREILPNINATSQGRLFQGETVPNHYANSHSDGFGDSVPDDCTRTKAITGLSLAVLLGRTRTTVPSEGEKRQEKGETAAVRLRQHLSTIHLSCPTQKSDKPTLSPRPGLTAGIWALSKSLDQIEEIPPQTREEIMDDFLFLRKRGYNIHNNIGEGTFSKVKSAYSERLNSNVAVKIINRKKASANFLEKFLPRELDILPSLNHRFIVKTFEIFEIPEFKVYIVMELGVHGNLLELIKSRGALPEYMCRKLFRQLSLAMKFAHDQDIAHRDLKCENLLLDKDFNLKVSDFGFSKRIAYDDGGRMILSKTFCGSLAYAPPEILQHVPYNPKVFDVWSMGVILYTMVYGTMPFDESNLPKMLEVQKEHRYDFPPKAVQGECKNLIHRMLDPDVLRRIQIVAIVDHPWLHEKRKVLDANANQRDGPSTSENTKKGKD</sequence>
<dbReference type="InterPro" id="IPR008271">
    <property type="entry name" value="Ser/Thr_kinase_AS"/>
</dbReference>
<keyword evidence="14" id="KW-0832">Ubl conjugation</keyword>
<comment type="catalytic activity">
    <reaction evidence="17">
        <text>L-seryl-[protein] + ATP = O-phospho-L-seryl-[protein] + ADP + H(+)</text>
        <dbReference type="Rhea" id="RHEA:17989"/>
        <dbReference type="Rhea" id="RHEA-COMP:9863"/>
        <dbReference type="Rhea" id="RHEA-COMP:11604"/>
        <dbReference type="ChEBI" id="CHEBI:15378"/>
        <dbReference type="ChEBI" id="CHEBI:29999"/>
        <dbReference type="ChEBI" id="CHEBI:30616"/>
        <dbReference type="ChEBI" id="CHEBI:83421"/>
        <dbReference type="ChEBI" id="CHEBI:456216"/>
        <dbReference type="EC" id="2.7.11.1"/>
    </reaction>
</comment>
<evidence type="ECO:0000256" key="17">
    <source>
        <dbReference type="ARBA" id="ARBA00048679"/>
    </source>
</evidence>
<dbReference type="OrthoDB" id="541276at2759"/>
<evidence type="ECO:0000256" key="1">
    <source>
        <dbReference type="ARBA" id="ARBA00001946"/>
    </source>
</evidence>
<dbReference type="PANTHER" id="PTHR24346">
    <property type="entry name" value="MAP/MICROTUBULE AFFINITY-REGULATING KINASE"/>
    <property type="match status" value="1"/>
</dbReference>